<dbReference type="EMBL" id="PCTC01000069">
    <property type="protein sequence ID" value="PIP63282.1"/>
    <property type="molecule type" value="Genomic_DNA"/>
</dbReference>
<dbReference type="AlphaFoldDB" id="A0A2H0C065"/>
<dbReference type="InterPro" id="IPR019546">
    <property type="entry name" value="TAT_signal_bac_arc"/>
</dbReference>
<evidence type="ECO:0000313" key="2">
    <source>
        <dbReference type="Proteomes" id="UP000229699"/>
    </source>
</evidence>
<reference evidence="1 2" key="1">
    <citation type="submission" date="2017-09" db="EMBL/GenBank/DDBJ databases">
        <title>Depth-based differentiation of microbial function through sediment-hosted aquifers and enrichment of novel symbionts in the deep terrestrial subsurface.</title>
        <authorList>
            <person name="Probst A.J."/>
            <person name="Ladd B."/>
            <person name="Jarett J.K."/>
            <person name="Geller-Mcgrath D.E."/>
            <person name="Sieber C.M."/>
            <person name="Emerson J.B."/>
            <person name="Anantharaman K."/>
            <person name="Thomas B.C."/>
            <person name="Malmstrom R."/>
            <person name="Stieglmeier M."/>
            <person name="Klingl A."/>
            <person name="Woyke T."/>
            <person name="Ryan C.M."/>
            <person name="Banfield J.F."/>
        </authorList>
    </citation>
    <scope>NUCLEOTIDE SEQUENCE [LARGE SCALE GENOMIC DNA]</scope>
    <source>
        <strain evidence="1">CG22_combo_CG10-13_8_21_14_all_34_12</strain>
    </source>
</reference>
<evidence type="ECO:0000313" key="1">
    <source>
        <dbReference type="EMBL" id="PIP63282.1"/>
    </source>
</evidence>
<organism evidence="1 2">
    <name type="scientific">Candidatus Roizmanbacteria bacterium CG22_combo_CG10-13_8_21_14_all_34_12</name>
    <dbReference type="NCBI Taxonomy" id="1974860"/>
    <lineage>
        <taxon>Bacteria</taxon>
        <taxon>Candidatus Roizmaniibacteriota</taxon>
    </lineage>
</organism>
<proteinExistence type="predicted"/>
<dbReference type="PROSITE" id="PS51318">
    <property type="entry name" value="TAT"/>
    <property type="match status" value="1"/>
</dbReference>
<accession>A0A2H0C065</accession>
<dbReference type="Proteomes" id="UP000229699">
    <property type="component" value="Unassembled WGS sequence"/>
</dbReference>
<name>A0A2H0C065_9BACT</name>
<gene>
    <name evidence="1" type="ORF">COW97_03270</name>
</gene>
<protein>
    <submittedName>
        <fullName evidence="1">Uncharacterized protein</fullName>
    </submittedName>
</protein>
<comment type="caution">
    <text evidence="1">The sequence shown here is derived from an EMBL/GenBank/DDBJ whole genome shotgun (WGS) entry which is preliminary data.</text>
</comment>
<dbReference type="InterPro" id="IPR006311">
    <property type="entry name" value="TAT_signal"/>
</dbReference>
<dbReference type="NCBIfam" id="TIGR01409">
    <property type="entry name" value="TAT_signal_seq"/>
    <property type="match status" value="1"/>
</dbReference>
<sequence length="415" mass="47941">MAPIERRDFLKFTASIAAALLVNALIPPNSTGLCLVDLAKSIPYRESDFRDRLGVLPNNWEKTQPKRGVETLYNDRESPQTAIEECLARYSIDNIPFAEEIPLEVLSTPPFHLIKLNSDDEQSIRAIADGQKRFEAILKINPPITKADYLPAENFNKDRYGKRVELLWERYLEVTATMAACRKLMSSYEDLIKQNQKHPKLETIQETIKRLWNIQIFDLFPNFQQPTALELTARTSNTHFINNPSLWPETPLIFGSCFNWAFQIADLACKSSNNQNESPISSNSKDEIIMKYPSSNQVRDIIYGPTNLTKWMENESSKYGWEEFTDKTYEQMLEDSKGKFIIGQSFTNQFGYPEPDHTFIMRRSPLGLLKDEVFLLAESMGSPPRGELYLPITKEKFNLMKNEEGKKYKFFAHKY</sequence>